<reference evidence="4 5" key="1">
    <citation type="submission" date="2024-05" db="EMBL/GenBank/DDBJ databases">
        <authorList>
            <person name="Wallberg A."/>
        </authorList>
    </citation>
    <scope>NUCLEOTIDE SEQUENCE [LARGE SCALE GENOMIC DNA]</scope>
</reference>
<feature type="compositionally biased region" description="Gly residues" evidence="1">
    <location>
        <begin position="1220"/>
        <end position="1231"/>
    </location>
</feature>
<dbReference type="SMART" id="SM00554">
    <property type="entry name" value="FAS1"/>
    <property type="match status" value="4"/>
</dbReference>
<dbReference type="GO" id="GO:0007155">
    <property type="term" value="P:cell adhesion"/>
    <property type="evidence" value="ECO:0007669"/>
    <property type="project" value="TreeGrafter"/>
</dbReference>
<feature type="compositionally biased region" description="Basic and acidic residues" evidence="1">
    <location>
        <begin position="815"/>
        <end position="825"/>
    </location>
</feature>
<feature type="signal peptide" evidence="2">
    <location>
        <begin position="1"/>
        <end position="19"/>
    </location>
</feature>
<evidence type="ECO:0000259" key="3">
    <source>
        <dbReference type="PROSITE" id="PS50213"/>
    </source>
</evidence>
<feature type="compositionally biased region" description="Polar residues" evidence="1">
    <location>
        <begin position="1145"/>
        <end position="1177"/>
    </location>
</feature>
<evidence type="ECO:0000256" key="1">
    <source>
        <dbReference type="SAM" id="MobiDB-lite"/>
    </source>
</evidence>
<feature type="region of interest" description="Disordered" evidence="1">
    <location>
        <begin position="1049"/>
        <end position="1071"/>
    </location>
</feature>
<keyword evidence="2" id="KW-0732">Signal</keyword>
<feature type="region of interest" description="Disordered" evidence="1">
    <location>
        <begin position="1133"/>
        <end position="1177"/>
    </location>
</feature>
<dbReference type="GO" id="GO:0031012">
    <property type="term" value="C:extracellular matrix"/>
    <property type="evidence" value="ECO:0007669"/>
    <property type="project" value="TreeGrafter"/>
</dbReference>
<feature type="compositionally biased region" description="Polar residues" evidence="1">
    <location>
        <begin position="845"/>
        <end position="856"/>
    </location>
</feature>
<feature type="compositionally biased region" description="Basic residues" evidence="1">
    <location>
        <begin position="723"/>
        <end position="738"/>
    </location>
</feature>
<feature type="compositionally biased region" description="Basic residues" evidence="1">
    <location>
        <begin position="1489"/>
        <end position="1524"/>
    </location>
</feature>
<accession>A0AAV2QQT9</accession>
<evidence type="ECO:0000256" key="2">
    <source>
        <dbReference type="SAM" id="SignalP"/>
    </source>
</evidence>
<dbReference type="EMBL" id="CAXKWB010010327">
    <property type="protein sequence ID" value="CAL4097586.1"/>
    <property type="molecule type" value="Genomic_DNA"/>
</dbReference>
<dbReference type="PANTHER" id="PTHR10900:SF114">
    <property type="entry name" value="FAS1 DOMAIN-CONTAINING PROTEIN"/>
    <property type="match status" value="1"/>
</dbReference>
<feature type="compositionally biased region" description="Polar residues" evidence="1">
    <location>
        <begin position="799"/>
        <end position="814"/>
    </location>
</feature>
<dbReference type="Gene3D" id="2.30.180.10">
    <property type="entry name" value="FAS1 domain"/>
    <property type="match status" value="4"/>
</dbReference>
<protein>
    <recommendedName>
        <fullName evidence="3">FAS1 domain-containing protein</fullName>
    </recommendedName>
</protein>
<gene>
    <name evidence="4" type="ORF">MNOR_LOCUS16025</name>
</gene>
<feature type="domain" description="FAS1" evidence="3">
    <location>
        <begin position="91"/>
        <end position="224"/>
    </location>
</feature>
<feature type="region of interest" description="Disordered" evidence="1">
    <location>
        <begin position="1485"/>
        <end position="1524"/>
    </location>
</feature>
<feature type="compositionally biased region" description="Basic residues" evidence="1">
    <location>
        <begin position="684"/>
        <end position="697"/>
    </location>
</feature>
<keyword evidence="5" id="KW-1185">Reference proteome</keyword>
<dbReference type="GO" id="GO:0030198">
    <property type="term" value="P:extracellular matrix organization"/>
    <property type="evidence" value="ECO:0007669"/>
    <property type="project" value="TreeGrafter"/>
</dbReference>
<dbReference type="Pfam" id="PF02469">
    <property type="entry name" value="Fasciclin"/>
    <property type="match status" value="4"/>
</dbReference>
<sequence>MKASLLCLLLLAILGPSSSKKIPRWWMKVAQKQGPNACVVEEIPNTNIEFWTECKYWLRRNICGRRTVIRFDCCEGFEQIEGEDGCTRVKPLRNVLDTAESLGATKWSEYIRESGLAPELTGAGAFTLFVPTNDAFDKLRRSLKSQMEAYRGNPENPIVLYHMVPQKIVSDDFGANVMVETRNQGAHIRINKYSNGMTTINCALLIRKDQQATNGVVHIIDSVLDPSVGIASNVADMVLSDGRFSVMAEILEKSGYVNVLRTMQDSITILAPSDEAFQKLPESRREKIINDRDARLALLQNHVIPHVICESAITGEHRVRTVSDKAENKLTFNCDIEGAYVENTKLRNNFNLGKNGIIHMIDDVLLPDRAKNLIELAESRQLVTFVELVRKAGLEETLAHTGDYTFFVPSELAWLEMDASIMNQARRDVEFAGQLIRFHGAYGRHLTNAISDNQAIMSLDEENPVRLQVWRKAMGVEDAKIEEQDLEAQNGVIHIINKVIVPSNQSAADILRNIRGKSFNTFLEAMEKVTKQSNILSLKPGDETFYTFFVPPDSAFRALDQAHLSQMMSDSSVVETVIKNHIAINMFPETSFVPGLIYTIEGMNGPFDIKKGTDGVLSVNGAKVSSSYMSSNGVIHITDRVFMPEESSYTNAASSSTRSSYSSGSQGSSSWSSSSSSSSSSSRRFSRKSSKSSRRKVTHAEDNDFEDILPAYPQGSVEAKPSRATRRKPSRWSLRRKASAASPLPSAVTTSTATSTSTQSSATSNHGGRRGSFSVSNEAILEENPSSHGASAAREAEIQENSIDTTSVDNQGSYDSHRSITKDADSSSTSYTVSRNVISGVGLHESSSSRDVATSNIDDKDSSRETVEESSGSVIYSNEGSGANKGTSKTEERYTTGAEANITGNSGSSVSYLEDRYRSGIDYDLLGIVVGDNIENEYIEGRHKAGNDADLAGSSITSNLNTDDRYKAGIDSDLQGTVTSTKIQEDRYKAGIDADLHGSSSSVTREDRYKAGKDADIRGSYGSEGRYRSGIEGDLRNSFEQKWRAGIDSKSGNKYRGKVDHDQGRSTSEDRYRAGIDADLQGSSHDHYQGGSTSEDRYRAGIDADLQGSSHDHYGEGSTSEDRYRAGIDADLQGSSHYSSHSYSTNLSGSRGSSNDLSNTNISPSISSGASGYDSTKTETRYIQSGGSLGGEILGANNLGSNNSSSHSSRTHTYTYSSEGTGGAGSIQTGGGSLTHDGSIFPILTDQSSGLKTTILSSSSTHKNTIGPVSTDTGKFSYVGHPYGKDVVGHGDNSLPLPVDGHGDNSMPLPILSGSSVSTSESRGHKVSNNKNLRRGNGGLRNSYNYENSYNVDFSGPRRGDTAVGNNENSGSDIGSNSYSSSSRRYSTGRRSSSIGNRKKYGITASTVVTGPDANSKSILRKTERKYTFPQAESMMPVSHLGMDGKTHSSLVSAYAFTGRDTEYADGSEFLEAKTPKETVITEEEAVRRKWRRKRHQRRGGRRRSGRGRSMRRQARRRQHKSKE</sequence>
<feature type="compositionally biased region" description="Basic and acidic residues" evidence="1">
    <location>
        <begin position="1004"/>
        <end position="1017"/>
    </location>
</feature>
<feature type="compositionally biased region" description="Low complexity" evidence="1">
    <location>
        <begin position="652"/>
        <end position="683"/>
    </location>
</feature>
<feature type="region of interest" description="Disordered" evidence="1">
    <location>
        <begin position="652"/>
        <end position="893"/>
    </location>
</feature>
<dbReference type="InterPro" id="IPR050904">
    <property type="entry name" value="Adhesion/Biosynth-related"/>
</dbReference>
<organism evidence="4 5">
    <name type="scientific">Meganyctiphanes norvegica</name>
    <name type="common">Northern krill</name>
    <name type="synonym">Thysanopoda norvegica</name>
    <dbReference type="NCBI Taxonomy" id="48144"/>
    <lineage>
        <taxon>Eukaryota</taxon>
        <taxon>Metazoa</taxon>
        <taxon>Ecdysozoa</taxon>
        <taxon>Arthropoda</taxon>
        <taxon>Crustacea</taxon>
        <taxon>Multicrustacea</taxon>
        <taxon>Malacostraca</taxon>
        <taxon>Eumalacostraca</taxon>
        <taxon>Eucarida</taxon>
        <taxon>Euphausiacea</taxon>
        <taxon>Euphausiidae</taxon>
        <taxon>Meganyctiphanes</taxon>
    </lineage>
</organism>
<comment type="caution">
    <text evidence="4">The sequence shown here is derived from an EMBL/GenBank/DDBJ whole genome shotgun (WGS) entry which is preliminary data.</text>
</comment>
<feature type="region of interest" description="Disordered" evidence="1">
    <location>
        <begin position="1194"/>
        <end position="1231"/>
    </location>
</feature>
<feature type="compositionally biased region" description="Basic and acidic residues" evidence="1">
    <location>
        <begin position="857"/>
        <end position="867"/>
    </location>
</feature>
<feature type="compositionally biased region" description="Polar residues" evidence="1">
    <location>
        <begin position="826"/>
        <end position="837"/>
    </location>
</feature>
<proteinExistence type="predicted"/>
<feature type="compositionally biased region" description="Basic and acidic residues" evidence="1">
    <location>
        <begin position="1057"/>
        <end position="1071"/>
    </location>
</feature>
<dbReference type="GO" id="GO:0050839">
    <property type="term" value="F:cell adhesion molecule binding"/>
    <property type="evidence" value="ECO:0007669"/>
    <property type="project" value="TreeGrafter"/>
</dbReference>
<dbReference type="Proteomes" id="UP001497623">
    <property type="component" value="Unassembled WGS sequence"/>
</dbReference>
<feature type="compositionally biased region" description="Low complexity" evidence="1">
    <location>
        <begin position="1369"/>
        <end position="1396"/>
    </location>
</feature>
<dbReference type="SUPFAM" id="SSF82153">
    <property type="entry name" value="FAS1 domain"/>
    <property type="match status" value="4"/>
</dbReference>
<name>A0AAV2QQT9_MEGNR</name>
<feature type="chain" id="PRO_5043729934" description="FAS1 domain-containing protein" evidence="2">
    <location>
        <begin position="20"/>
        <end position="1524"/>
    </location>
</feature>
<feature type="compositionally biased region" description="Low complexity" evidence="1">
    <location>
        <begin position="1135"/>
        <end position="1144"/>
    </location>
</feature>
<dbReference type="GO" id="GO:0005615">
    <property type="term" value="C:extracellular space"/>
    <property type="evidence" value="ECO:0007669"/>
    <property type="project" value="TreeGrafter"/>
</dbReference>
<feature type="domain" description="FAS1" evidence="3">
    <location>
        <begin position="231"/>
        <end position="365"/>
    </location>
</feature>
<feature type="compositionally biased region" description="Polar residues" evidence="1">
    <location>
        <begin position="869"/>
        <end position="887"/>
    </location>
</feature>
<dbReference type="PANTHER" id="PTHR10900">
    <property type="entry name" value="PERIOSTIN-RELATED"/>
    <property type="match status" value="1"/>
</dbReference>
<feature type="domain" description="FAS1" evidence="3">
    <location>
        <begin position="506"/>
        <end position="642"/>
    </location>
</feature>
<evidence type="ECO:0000313" key="4">
    <source>
        <dbReference type="EMBL" id="CAL4097586.1"/>
    </source>
</evidence>
<dbReference type="InterPro" id="IPR036378">
    <property type="entry name" value="FAS1_dom_sf"/>
</dbReference>
<evidence type="ECO:0000313" key="5">
    <source>
        <dbReference type="Proteomes" id="UP001497623"/>
    </source>
</evidence>
<dbReference type="InterPro" id="IPR000782">
    <property type="entry name" value="FAS1_domain"/>
</dbReference>
<feature type="region of interest" description="Disordered" evidence="1">
    <location>
        <begin position="995"/>
        <end position="1031"/>
    </location>
</feature>
<dbReference type="PROSITE" id="PS50213">
    <property type="entry name" value="FAS1"/>
    <property type="match status" value="4"/>
</dbReference>
<feature type="domain" description="FAS1" evidence="3">
    <location>
        <begin position="369"/>
        <end position="500"/>
    </location>
</feature>
<feature type="compositionally biased region" description="Basic residues" evidence="1">
    <location>
        <begin position="1325"/>
        <end position="1334"/>
    </location>
</feature>
<feature type="region of interest" description="Disordered" evidence="1">
    <location>
        <begin position="1302"/>
        <end position="1398"/>
    </location>
</feature>
<feature type="compositionally biased region" description="Low complexity" evidence="1">
    <location>
        <begin position="739"/>
        <end position="764"/>
    </location>
</feature>
<feature type="compositionally biased region" description="Low complexity" evidence="1">
    <location>
        <begin position="1201"/>
        <end position="1218"/>
    </location>
</feature>